<dbReference type="OrthoDB" id="9801841at2"/>
<dbReference type="SMART" id="SM00332">
    <property type="entry name" value="PP2Cc"/>
    <property type="match status" value="1"/>
</dbReference>
<evidence type="ECO:0000259" key="3">
    <source>
        <dbReference type="PROSITE" id="PS51746"/>
    </source>
</evidence>
<feature type="transmembrane region" description="Helical" evidence="2">
    <location>
        <begin position="301"/>
        <end position="322"/>
    </location>
</feature>
<organism evidence="4 5">
    <name type="scientific">Nitrincola nitratireducens</name>
    <dbReference type="NCBI Taxonomy" id="1229521"/>
    <lineage>
        <taxon>Bacteria</taxon>
        <taxon>Pseudomonadati</taxon>
        <taxon>Pseudomonadota</taxon>
        <taxon>Gammaproteobacteria</taxon>
        <taxon>Oceanospirillales</taxon>
        <taxon>Oceanospirillaceae</taxon>
        <taxon>Nitrincola</taxon>
    </lineage>
</organism>
<gene>
    <name evidence="4" type="primary">pstP</name>
    <name evidence="4" type="ORF">D791_03987</name>
</gene>
<keyword evidence="2" id="KW-0812">Transmembrane</keyword>
<keyword evidence="5" id="KW-1185">Reference proteome</keyword>
<dbReference type="InterPro" id="IPR001932">
    <property type="entry name" value="PPM-type_phosphatase-like_dom"/>
</dbReference>
<dbReference type="SMART" id="SM00331">
    <property type="entry name" value="PP2C_SIG"/>
    <property type="match status" value="1"/>
</dbReference>
<feature type="domain" description="PPM-type phosphatase" evidence="3">
    <location>
        <begin position="8"/>
        <end position="254"/>
    </location>
</feature>
<name>W9UWH3_9GAMM</name>
<dbReference type="CDD" id="cd00143">
    <property type="entry name" value="PP2Cc"/>
    <property type="match status" value="1"/>
</dbReference>
<keyword evidence="4" id="KW-0378">Hydrolase</keyword>
<sequence length="398" mass="43909">MSNRLILSYGSSTHQGARPYQEDSCYWLETNKSGCIGFVLSDGMGGHAAGDVASKTLVKAYRQVFSKEVTLDTLVSQLKASMDLGNQQICEIITKKPELTGMGATYLAGFVYDKILYWISVGDSPLYLYSNGKLRQVNEDHSMAPILLERVIKGEITQEQASSHPQKNSLISVVMGDQIEKVDQPTTGIALSPGDVVIIASDGIQTLSEKEIERLVEKWQQHTPHDDLTDMLLQAVLNKKNPKQDNTTIMVAALMPTDGSLSDLHGTPSNASTANQVSWSALMRDDDPVMEHSFSKENITVVKWVILLLVMIVLGLVAYFYIDRLKDEALSPEATKDHLIEKSADFDQSIDQIFDSTLIDDSIQEPIPVLEEPVNDRVSDNADAVSEMTNQDKKVSEG</sequence>
<dbReference type="AlphaFoldDB" id="W9UWH3"/>
<evidence type="ECO:0000313" key="5">
    <source>
        <dbReference type="Proteomes" id="UP000019464"/>
    </source>
</evidence>
<accession>W9UWH3</accession>
<dbReference type="InterPro" id="IPR036457">
    <property type="entry name" value="PPM-type-like_dom_sf"/>
</dbReference>
<evidence type="ECO:0000256" key="2">
    <source>
        <dbReference type="SAM" id="Phobius"/>
    </source>
</evidence>
<keyword evidence="2" id="KW-0472">Membrane</keyword>
<dbReference type="GO" id="GO:0004722">
    <property type="term" value="F:protein serine/threonine phosphatase activity"/>
    <property type="evidence" value="ECO:0007669"/>
    <property type="project" value="UniProtKB-EC"/>
</dbReference>
<dbReference type="Pfam" id="PF13672">
    <property type="entry name" value="PP2C_2"/>
    <property type="match status" value="1"/>
</dbReference>
<dbReference type="STRING" id="1229521.D791_03987"/>
<dbReference type="Proteomes" id="UP000019464">
    <property type="component" value="Unassembled WGS sequence"/>
</dbReference>
<dbReference type="RefSeq" id="WP_051514682.1">
    <property type="nucleotide sequence ID" value="NZ_AONB01000036.1"/>
</dbReference>
<reference evidence="4 5" key="2">
    <citation type="journal article" date="2015" name="Syst. Appl. Microbiol.">
        <title>Nitrincola nitratireducens sp. nov. isolated from a haloalkaline crater lake.</title>
        <authorList>
            <person name="Singh A."/>
            <person name="Vaidya B."/>
            <person name="Tanuku N.R."/>
            <person name="Pinnaka A.K."/>
        </authorList>
    </citation>
    <scope>NUCLEOTIDE SEQUENCE [LARGE SCALE GENOMIC DNA]</scope>
    <source>
        <strain evidence="4 5">AK23</strain>
    </source>
</reference>
<reference evidence="5" key="1">
    <citation type="submission" date="2012-11" db="EMBL/GenBank/DDBJ databases">
        <authorList>
            <person name="Singh A."/>
            <person name="Pinnaka A.K."/>
            <person name="Vaidya B."/>
        </authorList>
    </citation>
    <scope>NUCLEOTIDE SEQUENCE [LARGE SCALE GENOMIC DNA]</scope>
    <source>
        <strain evidence="5">AK23</strain>
    </source>
</reference>
<proteinExistence type="predicted"/>
<dbReference type="EC" id="3.1.3.16" evidence="4"/>
<keyword evidence="2" id="KW-1133">Transmembrane helix</keyword>
<evidence type="ECO:0000313" key="4">
    <source>
        <dbReference type="EMBL" id="EXJ09081.1"/>
    </source>
</evidence>
<evidence type="ECO:0000256" key="1">
    <source>
        <dbReference type="SAM" id="MobiDB-lite"/>
    </source>
</evidence>
<comment type="caution">
    <text evidence="4">The sequence shown here is derived from an EMBL/GenBank/DDBJ whole genome shotgun (WGS) entry which is preliminary data.</text>
</comment>
<dbReference type="Gene3D" id="3.60.40.10">
    <property type="entry name" value="PPM-type phosphatase domain"/>
    <property type="match status" value="1"/>
</dbReference>
<feature type="region of interest" description="Disordered" evidence="1">
    <location>
        <begin position="372"/>
        <end position="398"/>
    </location>
</feature>
<protein>
    <submittedName>
        <fullName evidence="4">PP2C-family Ser/Thr phosphatase</fullName>
        <ecNumber evidence="4">3.1.3.16</ecNumber>
    </submittedName>
</protein>
<dbReference type="PROSITE" id="PS51746">
    <property type="entry name" value="PPM_2"/>
    <property type="match status" value="1"/>
</dbReference>
<dbReference type="SUPFAM" id="SSF81606">
    <property type="entry name" value="PP2C-like"/>
    <property type="match status" value="1"/>
</dbReference>
<dbReference type="EMBL" id="AONB01000036">
    <property type="protein sequence ID" value="EXJ09081.1"/>
    <property type="molecule type" value="Genomic_DNA"/>
</dbReference>